<gene>
    <name evidence="1" type="ORF">ACFPYI_05430</name>
</gene>
<comment type="caution">
    <text evidence="1">The sequence shown here is derived from an EMBL/GenBank/DDBJ whole genome shotgun (WGS) entry which is preliminary data.</text>
</comment>
<dbReference type="InterPro" id="IPR025659">
    <property type="entry name" value="Tubby-like_C"/>
</dbReference>
<name>A0ABD5RK79_9EURY</name>
<reference evidence="1 2" key="1">
    <citation type="journal article" date="2019" name="Int. J. Syst. Evol. Microbiol.">
        <title>The Global Catalogue of Microorganisms (GCM) 10K type strain sequencing project: providing services to taxonomists for standard genome sequencing and annotation.</title>
        <authorList>
            <consortium name="The Broad Institute Genomics Platform"/>
            <consortium name="The Broad Institute Genome Sequencing Center for Infectious Disease"/>
            <person name="Wu L."/>
            <person name="Ma J."/>
        </authorList>
    </citation>
    <scope>NUCLEOTIDE SEQUENCE [LARGE SCALE GENOMIC DNA]</scope>
    <source>
        <strain evidence="1 2">CGMCC 1.12543</strain>
    </source>
</reference>
<proteinExistence type="predicted"/>
<dbReference type="SUPFAM" id="SSF54518">
    <property type="entry name" value="Tubby C-terminal domain-like"/>
    <property type="match status" value="1"/>
</dbReference>
<evidence type="ECO:0000313" key="2">
    <source>
        <dbReference type="Proteomes" id="UP001596099"/>
    </source>
</evidence>
<keyword evidence="2" id="KW-1185">Reference proteome</keyword>
<dbReference type="RefSeq" id="WP_247413694.1">
    <property type="nucleotide sequence ID" value="NZ_JALLGW010000001.1"/>
</dbReference>
<dbReference type="InterPro" id="IPR007612">
    <property type="entry name" value="LOR"/>
</dbReference>
<sequence length="190" mass="20845">MSQQDVIGGIDLTDDHYVIKQSLIRNKYAVLDSSGQTVLKGKQKLFKMKEDFPFTTPDGETIYRLKAKNVLDIAGDYTLVDERSGDTIAVIEKKFTLFKHTYDVRSPNGEHWGRIESESAVVMALKSLSDIAGLLPHSYSITGPGGRSMGTIKERFSLRDIYDVTVGDTGEAPREAIVAAACAIDALEGN</sequence>
<dbReference type="Proteomes" id="UP001596099">
    <property type="component" value="Unassembled WGS sequence"/>
</dbReference>
<dbReference type="EMBL" id="JBHSQH010000001">
    <property type="protein sequence ID" value="MFC5970771.1"/>
    <property type="molecule type" value="Genomic_DNA"/>
</dbReference>
<protein>
    <submittedName>
        <fullName evidence="1">LURP-one-related/scramblase family protein</fullName>
    </submittedName>
</protein>
<organism evidence="1 2">
    <name type="scientific">Halomarina salina</name>
    <dbReference type="NCBI Taxonomy" id="1872699"/>
    <lineage>
        <taxon>Archaea</taxon>
        <taxon>Methanobacteriati</taxon>
        <taxon>Methanobacteriota</taxon>
        <taxon>Stenosarchaea group</taxon>
        <taxon>Halobacteria</taxon>
        <taxon>Halobacteriales</taxon>
        <taxon>Natronomonadaceae</taxon>
        <taxon>Halomarina</taxon>
    </lineage>
</organism>
<dbReference type="Pfam" id="PF04525">
    <property type="entry name" value="LOR"/>
    <property type="match status" value="1"/>
</dbReference>
<accession>A0ABD5RK79</accession>
<dbReference type="AlphaFoldDB" id="A0ABD5RK79"/>
<evidence type="ECO:0000313" key="1">
    <source>
        <dbReference type="EMBL" id="MFC5970771.1"/>
    </source>
</evidence>